<dbReference type="InterPro" id="IPR040047">
    <property type="entry name" value="VPS50"/>
</dbReference>
<evidence type="ECO:0000313" key="8">
    <source>
        <dbReference type="Proteomes" id="UP001378592"/>
    </source>
</evidence>
<dbReference type="PANTHER" id="PTHR13258">
    <property type="entry name" value="SYNDETIN"/>
    <property type="match status" value="1"/>
</dbReference>
<dbReference type="GO" id="GO:0032456">
    <property type="term" value="P:endocytic recycling"/>
    <property type="evidence" value="ECO:0007669"/>
    <property type="project" value="InterPro"/>
</dbReference>
<name>A0AAN9VJH9_9ORTH</name>
<organism evidence="7 8">
    <name type="scientific">Gryllus longicercus</name>
    <dbReference type="NCBI Taxonomy" id="2509291"/>
    <lineage>
        <taxon>Eukaryota</taxon>
        <taxon>Metazoa</taxon>
        <taxon>Ecdysozoa</taxon>
        <taxon>Arthropoda</taxon>
        <taxon>Hexapoda</taxon>
        <taxon>Insecta</taxon>
        <taxon>Pterygota</taxon>
        <taxon>Neoptera</taxon>
        <taxon>Polyneoptera</taxon>
        <taxon>Orthoptera</taxon>
        <taxon>Ensifera</taxon>
        <taxon>Gryllidea</taxon>
        <taxon>Grylloidea</taxon>
        <taxon>Gryllidae</taxon>
        <taxon>Gryllinae</taxon>
        <taxon>Gryllus</taxon>
    </lineage>
</organism>
<dbReference type="GO" id="GO:1990745">
    <property type="term" value="C:EARP complex"/>
    <property type="evidence" value="ECO:0007669"/>
    <property type="project" value="InterPro"/>
</dbReference>
<dbReference type="GO" id="GO:0005829">
    <property type="term" value="C:cytosol"/>
    <property type="evidence" value="ECO:0007669"/>
    <property type="project" value="GOC"/>
</dbReference>
<evidence type="ECO:0008006" key="9">
    <source>
        <dbReference type="Google" id="ProtNLM"/>
    </source>
</evidence>
<evidence type="ECO:0000259" key="6">
    <source>
        <dbReference type="Pfam" id="PF10475"/>
    </source>
</evidence>
<dbReference type="EMBL" id="JAZDUA010000248">
    <property type="protein sequence ID" value="KAK7862940.1"/>
    <property type="molecule type" value="Genomic_DNA"/>
</dbReference>
<evidence type="ECO:0000256" key="4">
    <source>
        <dbReference type="SAM" id="MobiDB-lite"/>
    </source>
</evidence>
<accession>A0AAN9VJH9</accession>
<evidence type="ECO:0000313" key="7">
    <source>
        <dbReference type="EMBL" id="KAK7862940.1"/>
    </source>
</evidence>
<dbReference type="Pfam" id="PF10475">
    <property type="entry name" value="Vps54_N"/>
    <property type="match status" value="1"/>
</dbReference>
<feature type="domain" description="Syndetin C-terminal" evidence="5">
    <location>
        <begin position="733"/>
        <end position="971"/>
    </location>
</feature>
<sequence>MDKFFSSLSNKFINKQNSSKSPVASPSDEGSSKLLAEGSGPLVHPAILEYRRPVMRKPDPVVAEQILNSINPIYFSSEGFDASEHELKKLPEVLDTAAIMKDLELLKQQHSVVSRKVLQLIQQKEEACQEEFERFADIHNELNMALRICREGRTSLNLAKRQFTTASLGILANYQKRQVVQGLLHNLNNIKTLQRMEEQLQELLGEGNYHGAISLLQECQQAASTYRHFTCVVALSGKLQDTLVMAEQQLDEALAKVCNGFDSEHYGKIQEAYRLLGKTQPAMDHLLMHFTSAIHTAAFNVVYGHVELSGVLAGDGHKKQYQQLCKFITSDSLIPCLLDLCKALWVIMRSYMHVSAWHDADNAESEKISTSGGLLVAVDLEASCNKEYVKTKLKSGLERIWQDVQMRVCTYLRESRAAWCKFDEFMQVLRVVHRLMEIGEEFCGSKSGELQKLMKEQSGQYFRNYHRERLEELRIFLENEGWEICPVKQNFTVLQLQEFRSFRGVLKGVSLGSPECSSSNQSQDGSSTLGGYFTRYADSGSPFDMSLDETQEEDILANIGKRAFLYQDEPSGYFSDESDEDIDEELKKDFVDENAGEGCGNKHQTRSSTKKHVKQDLKALILTNTSLTVLRQCGKYMQLSRLLRPVAGDVLLCMSQLLEYYLYAVHAFFTIDLPDACQWKYSTKLKESLDRIRHSLIQTPVLDGDPEPVNKDRSKIAEPCISPVVDLGQSEVLHGLESRVVAVESVVFLAKQFELLHSYLEKIVAGTGSPFLQQLYAQLVDVAADLRQPVYACVSSRAVGYVNTLNHMKRVDWEVKNVMSQHSQYVDILLRELQIFSMRLEGIVAHVPIPREVYNILWEHIIHEICNTFVEGFSNAKKCSVGGRGLMQLDFTHFLSKLEKLTSVRPIPKSEFVDHYAKVEHYVKAYYMPEKTLEAWIQEHCDEYTSEQLKALVRCACQNDSKTRQRLEALVKAKR</sequence>
<keyword evidence="2" id="KW-0653">Protein transport</keyword>
<feature type="compositionally biased region" description="Polar residues" evidence="4">
    <location>
        <begin position="15"/>
        <end position="24"/>
    </location>
</feature>
<dbReference type="AlphaFoldDB" id="A0AAN9VJH9"/>
<dbReference type="GO" id="GO:0042147">
    <property type="term" value="P:retrograde transport, endosome to Golgi"/>
    <property type="evidence" value="ECO:0007669"/>
    <property type="project" value="InterPro"/>
</dbReference>
<dbReference type="GO" id="GO:0000149">
    <property type="term" value="F:SNARE binding"/>
    <property type="evidence" value="ECO:0007669"/>
    <property type="project" value="TreeGrafter"/>
</dbReference>
<keyword evidence="1" id="KW-0813">Transport</keyword>
<reference evidence="7 8" key="1">
    <citation type="submission" date="2024-03" db="EMBL/GenBank/DDBJ databases">
        <title>The genome assembly and annotation of the cricket Gryllus longicercus Weissman &amp; Gray.</title>
        <authorList>
            <person name="Szrajer S."/>
            <person name="Gray D."/>
            <person name="Ylla G."/>
        </authorList>
    </citation>
    <scope>NUCLEOTIDE SEQUENCE [LARGE SCALE GENOMIC DNA]</scope>
    <source>
        <strain evidence="7">DAG 2021-001</strain>
        <tissue evidence="7">Whole body minus gut</tissue>
    </source>
</reference>
<gene>
    <name evidence="7" type="ORF">R5R35_004896</name>
</gene>
<keyword evidence="8" id="KW-1185">Reference proteome</keyword>
<proteinExistence type="predicted"/>
<comment type="caution">
    <text evidence="7">The sequence shown here is derived from an EMBL/GenBank/DDBJ whole genome shotgun (WGS) entry which is preliminary data.</text>
</comment>
<dbReference type="InterPro" id="IPR019515">
    <property type="entry name" value="VPS54_N"/>
</dbReference>
<keyword evidence="3" id="KW-0175">Coiled coil</keyword>
<dbReference type="InterPro" id="IPR019514">
    <property type="entry name" value="Syndetin_C"/>
</dbReference>
<dbReference type="Pfam" id="PF10474">
    <property type="entry name" value="Syndetin_C"/>
    <property type="match status" value="1"/>
</dbReference>
<dbReference type="Proteomes" id="UP001378592">
    <property type="component" value="Unassembled WGS sequence"/>
</dbReference>
<evidence type="ECO:0000256" key="1">
    <source>
        <dbReference type="ARBA" id="ARBA00022448"/>
    </source>
</evidence>
<protein>
    <recommendedName>
        <fullName evidence="9">Syndetin</fullName>
    </recommendedName>
</protein>
<feature type="domain" description="Vacuolar protein sorting-associated protein 54 N-terminal" evidence="6">
    <location>
        <begin position="67"/>
        <end position="357"/>
    </location>
</feature>
<dbReference type="PANTHER" id="PTHR13258:SF0">
    <property type="entry name" value="SYNDETIN"/>
    <property type="match status" value="1"/>
</dbReference>
<evidence type="ECO:0000256" key="3">
    <source>
        <dbReference type="ARBA" id="ARBA00023054"/>
    </source>
</evidence>
<dbReference type="GO" id="GO:0015031">
    <property type="term" value="P:protein transport"/>
    <property type="evidence" value="ECO:0007669"/>
    <property type="project" value="UniProtKB-KW"/>
</dbReference>
<feature type="region of interest" description="Disordered" evidence="4">
    <location>
        <begin position="15"/>
        <end position="37"/>
    </location>
</feature>
<evidence type="ECO:0000259" key="5">
    <source>
        <dbReference type="Pfam" id="PF10474"/>
    </source>
</evidence>
<evidence type="ECO:0000256" key="2">
    <source>
        <dbReference type="ARBA" id="ARBA00022927"/>
    </source>
</evidence>